<feature type="compositionally biased region" description="Low complexity" evidence="3">
    <location>
        <begin position="272"/>
        <end position="308"/>
    </location>
</feature>
<feature type="compositionally biased region" description="Gly residues" evidence="3">
    <location>
        <begin position="381"/>
        <end position="455"/>
    </location>
</feature>
<dbReference type="Proteomes" id="UP000199497">
    <property type="component" value="Unassembled WGS sequence"/>
</dbReference>
<feature type="coiled-coil region" evidence="2">
    <location>
        <begin position="211"/>
        <end position="241"/>
    </location>
</feature>
<evidence type="ECO:0000256" key="3">
    <source>
        <dbReference type="SAM" id="MobiDB-lite"/>
    </source>
</evidence>
<dbReference type="InterPro" id="IPR000030">
    <property type="entry name" value="PPE_dom"/>
</dbReference>
<evidence type="ECO:0000256" key="1">
    <source>
        <dbReference type="ARBA" id="ARBA00010652"/>
    </source>
</evidence>
<protein>
    <submittedName>
        <fullName evidence="5">PPE family protein</fullName>
    </submittedName>
</protein>
<dbReference type="InterPro" id="IPR038332">
    <property type="entry name" value="PPE_sf"/>
</dbReference>
<evidence type="ECO:0000313" key="6">
    <source>
        <dbReference type="Proteomes" id="UP000199497"/>
    </source>
</evidence>
<keyword evidence="6" id="KW-1185">Reference proteome</keyword>
<dbReference type="STRING" id="405564.SAMN04487905_107194"/>
<gene>
    <name evidence="5" type="ORF">SAMN04487905_107194</name>
</gene>
<dbReference type="SUPFAM" id="SSF140459">
    <property type="entry name" value="PE/PPE dimer-like"/>
    <property type="match status" value="1"/>
</dbReference>
<accession>A0A1H0UVR6</accession>
<feature type="region of interest" description="Disordered" evidence="3">
    <location>
        <begin position="242"/>
        <end position="528"/>
    </location>
</feature>
<feature type="domain" description="PPE" evidence="4">
    <location>
        <begin position="127"/>
        <end position="240"/>
    </location>
</feature>
<comment type="similarity">
    <text evidence="1">Belongs to the mycobacterial PPE family.</text>
</comment>
<dbReference type="Gene3D" id="1.20.1260.20">
    <property type="entry name" value="PPE superfamily"/>
    <property type="match status" value="1"/>
</dbReference>
<dbReference type="EMBL" id="FNJR01000007">
    <property type="protein sequence ID" value="SDP70389.1"/>
    <property type="molecule type" value="Genomic_DNA"/>
</dbReference>
<evidence type="ECO:0000259" key="4">
    <source>
        <dbReference type="Pfam" id="PF00823"/>
    </source>
</evidence>
<feature type="compositionally biased region" description="Polar residues" evidence="3">
    <location>
        <begin position="309"/>
        <end position="326"/>
    </location>
</feature>
<reference evidence="6" key="1">
    <citation type="submission" date="2016-10" db="EMBL/GenBank/DDBJ databases">
        <authorList>
            <person name="Varghese N."/>
            <person name="Submissions S."/>
        </authorList>
    </citation>
    <scope>NUCLEOTIDE SEQUENCE [LARGE SCALE GENOMIC DNA]</scope>
    <source>
        <strain evidence="6">DSM 46732</strain>
    </source>
</reference>
<dbReference type="RefSeq" id="WP_092601893.1">
    <property type="nucleotide sequence ID" value="NZ_FNJR01000007.1"/>
</dbReference>
<sequence>MSEGDQDYRSHEYIADREREAYNRARGDFEHQGGGHMPVGNGDMSVHRAKEVAANAAEHYGTQQAKAMSRDQSLRGRPAELGCTAYESYPHKELEKFVREKFDPVSVHDIGRYYHQVGKDFIEFSERLRQAAARTERNWQGRAGDAMRAHVNTVSEHMGHSGEAAQLTANQIGLQAEAGEQARNSMPEDPEFSLVHELATLASDPNPTTVVQRATEIRQQAEEAKQAHQEAARVMSTMESDFGGAAENTPRFAPPPTSPEQTAGDAVAGYNDTVSGDSGFTTSTVGGTTPSSTYAASTPNTATTPPTSGVSNTPAGHHGQPQQPSATAPAWSSGGAGNSGPPPGAVRGPDGTNYRQDPRTGQWLRQNSANGRWAPVPPGQGVPGGGRAGGVSGGRGGHSGGRAGGYGTGGYGSGGYGSGGYGSGGYGSGGYGSGGSALGPGGRAGVGGAPTGGSTSGTTATSSAASGRGGGRVPMGAGAGAARGQDENEEEHERKYVLETDEIADDLGLPRVAPPVIGATPREEGGRD</sequence>
<dbReference type="Pfam" id="PF00823">
    <property type="entry name" value="PPE"/>
    <property type="match status" value="1"/>
</dbReference>
<feature type="compositionally biased region" description="Low complexity" evidence="3">
    <location>
        <begin position="456"/>
        <end position="466"/>
    </location>
</feature>
<dbReference type="AlphaFoldDB" id="A0A1H0UVR6"/>
<organism evidence="5 6">
    <name type="scientific">Actinopolyspora xinjiangensis</name>
    <dbReference type="NCBI Taxonomy" id="405564"/>
    <lineage>
        <taxon>Bacteria</taxon>
        <taxon>Bacillati</taxon>
        <taxon>Actinomycetota</taxon>
        <taxon>Actinomycetes</taxon>
        <taxon>Actinopolysporales</taxon>
        <taxon>Actinopolysporaceae</taxon>
        <taxon>Actinopolyspora</taxon>
    </lineage>
</organism>
<feature type="compositionally biased region" description="Gly residues" evidence="3">
    <location>
        <begin position="467"/>
        <end position="481"/>
    </location>
</feature>
<name>A0A1H0UVR6_9ACTN</name>
<keyword evidence="2" id="KW-0175">Coiled coil</keyword>
<evidence type="ECO:0000313" key="5">
    <source>
        <dbReference type="EMBL" id="SDP70389.1"/>
    </source>
</evidence>
<proteinExistence type="inferred from homology"/>
<evidence type="ECO:0000256" key="2">
    <source>
        <dbReference type="SAM" id="Coils"/>
    </source>
</evidence>
<dbReference type="OrthoDB" id="3664672at2"/>